<proteinExistence type="predicted"/>
<protein>
    <submittedName>
        <fullName evidence="1">Sigma-70 region 2</fullName>
    </submittedName>
</protein>
<reference evidence="2" key="1">
    <citation type="submission" date="2017-09" db="EMBL/GenBank/DDBJ databases">
        <authorList>
            <person name="Varghese N."/>
            <person name="Submissions S."/>
        </authorList>
    </citation>
    <scope>NUCLEOTIDE SEQUENCE [LARGE SCALE GENOMIC DNA]</scope>
    <source>
        <strain evidence="2">DSM 29961</strain>
    </source>
</reference>
<dbReference type="InterPro" id="IPR013325">
    <property type="entry name" value="RNA_pol_sigma_r2"/>
</dbReference>
<dbReference type="RefSeq" id="WP_144035937.1">
    <property type="nucleotide sequence ID" value="NZ_OCNH01000003.1"/>
</dbReference>
<evidence type="ECO:0000313" key="2">
    <source>
        <dbReference type="Proteomes" id="UP000219452"/>
    </source>
</evidence>
<dbReference type="EMBL" id="OCNH01000003">
    <property type="protein sequence ID" value="SOD91655.1"/>
    <property type="molecule type" value="Genomic_DNA"/>
</dbReference>
<evidence type="ECO:0000313" key="1">
    <source>
        <dbReference type="EMBL" id="SOD91655.1"/>
    </source>
</evidence>
<dbReference type="Proteomes" id="UP000219452">
    <property type="component" value="Unassembled WGS sequence"/>
</dbReference>
<sequence>MSSAPDSLNLIRQHQKIIHKVCHLYINNSIDREDLFQEILLNA</sequence>
<name>A0A286G801_9BACT</name>
<dbReference type="OrthoDB" id="9780326at2"/>
<dbReference type="AlphaFoldDB" id="A0A286G801"/>
<gene>
    <name evidence="1" type="ORF">SAMN06269250_3573</name>
</gene>
<dbReference type="GO" id="GO:0003700">
    <property type="term" value="F:DNA-binding transcription factor activity"/>
    <property type="evidence" value="ECO:0007669"/>
    <property type="project" value="InterPro"/>
</dbReference>
<keyword evidence="2" id="KW-1185">Reference proteome</keyword>
<organism evidence="1 2">
    <name type="scientific">Spirosoma fluviale</name>
    <dbReference type="NCBI Taxonomy" id="1597977"/>
    <lineage>
        <taxon>Bacteria</taxon>
        <taxon>Pseudomonadati</taxon>
        <taxon>Bacteroidota</taxon>
        <taxon>Cytophagia</taxon>
        <taxon>Cytophagales</taxon>
        <taxon>Cytophagaceae</taxon>
        <taxon>Spirosoma</taxon>
    </lineage>
</organism>
<dbReference type="GO" id="GO:0006352">
    <property type="term" value="P:DNA-templated transcription initiation"/>
    <property type="evidence" value="ECO:0007669"/>
    <property type="project" value="InterPro"/>
</dbReference>
<accession>A0A286G801</accession>
<dbReference type="SUPFAM" id="SSF88946">
    <property type="entry name" value="Sigma2 domain of RNA polymerase sigma factors"/>
    <property type="match status" value="1"/>
</dbReference>